<organism evidence="1">
    <name type="scientific">uncultured Chthoniobacterales bacterium</name>
    <dbReference type="NCBI Taxonomy" id="1836801"/>
    <lineage>
        <taxon>Bacteria</taxon>
        <taxon>Pseudomonadati</taxon>
        <taxon>Verrucomicrobiota</taxon>
        <taxon>Spartobacteria</taxon>
        <taxon>Chthoniobacterales</taxon>
        <taxon>environmental samples</taxon>
    </lineage>
</organism>
<protein>
    <submittedName>
        <fullName evidence="1">Uncharacterized protein</fullName>
    </submittedName>
</protein>
<reference evidence="1" key="1">
    <citation type="submission" date="2020-02" db="EMBL/GenBank/DDBJ databases">
        <authorList>
            <person name="Meier V. D."/>
        </authorList>
    </citation>
    <scope>NUCLEOTIDE SEQUENCE</scope>
    <source>
        <strain evidence="1">AVDCRST_MAG42</strain>
    </source>
</reference>
<dbReference type="EMBL" id="CADCTA010000117">
    <property type="protein sequence ID" value="CAA9269327.1"/>
    <property type="molecule type" value="Genomic_DNA"/>
</dbReference>
<evidence type="ECO:0000313" key="1">
    <source>
        <dbReference type="EMBL" id="CAA9269327.1"/>
    </source>
</evidence>
<gene>
    <name evidence="1" type="ORF">AVDCRST_MAG42-3352</name>
</gene>
<accession>A0A6J4J7T1</accession>
<proteinExistence type="predicted"/>
<sequence length="247" mass="26179">MIFSEALASETFPPAALVQTSPSLRVRGAALKAIALGLAALCCSATPQAQAQEGGQVPYATIHKVVSRAGQVKHPKVRAIVTLQSKTGAAKQKPITMVIQAKSGPINVAVSEDGEIRNFPISAELLKENPMVQSNQPKGSSQLRVDLEAVLPDGLSYSYRELSQLLDDASAEMKKQAGMLSMMMPRPKALSFEFGGGGKQTVTIKRAEPQVLNADANGAVLLEIDKKLAAEDPQVVVSARPSKVLVR</sequence>
<dbReference type="AlphaFoldDB" id="A0A6J4J7T1"/>
<dbReference type="Pfam" id="PF11205">
    <property type="entry name" value="DUF2987"/>
    <property type="match status" value="1"/>
</dbReference>
<dbReference type="InterPro" id="IPR021370">
    <property type="entry name" value="DUF2987"/>
</dbReference>
<name>A0A6J4J7T1_9BACT</name>